<evidence type="ECO:0000313" key="3">
    <source>
        <dbReference type="Proteomes" id="UP000054279"/>
    </source>
</evidence>
<keyword evidence="3" id="KW-1185">Reference proteome</keyword>
<gene>
    <name evidence="2" type="ORF">M422DRAFT_263818</name>
</gene>
<feature type="region of interest" description="Disordered" evidence="1">
    <location>
        <begin position="260"/>
        <end position="283"/>
    </location>
</feature>
<evidence type="ECO:0000256" key="1">
    <source>
        <dbReference type="SAM" id="MobiDB-lite"/>
    </source>
</evidence>
<reference evidence="2 3" key="1">
    <citation type="submission" date="2014-06" db="EMBL/GenBank/DDBJ databases">
        <title>Evolutionary Origins and Diversification of the Mycorrhizal Mutualists.</title>
        <authorList>
            <consortium name="DOE Joint Genome Institute"/>
            <consortium name="Mycorrhizal Genomics Consortium"/>
            <person name="Kohler A."/>
            <person name="Kuo A."/>
            <person name="Nagy L.G."/>
            <person name="Floudas D."/>
            <person name="Copeland A."/>
            <person name="Barry K.W."/>
            <person name="Cichocki N."/>
            <person name="Veneault-Fourrey C."/>
            <person name="LaButti K."/>
            <person name="Lindquist E.A."/>
            <person name="Lipzen A."/>
            <person name="Lundell T."/>
            <person name="Morin E."/>
            <person name="Murat C."/>
            <person name="Riley R."/>
            <person name="Ohm R."/>
            <person name="Sun H."/>
            <person name="Tunlid A."/>
            <person name="Henrissat B."/>
            <person name="Grigoriev I.V."/>
            <person name="Hibbett D.S."/>
            <person name="Martin F."/>
        </authorList>
    </citation>
    <scope>NUCLEOTIDE SEQUENCE [LARGE SCALE GENOMIC DNA]</scope>
    <source>
        <strain evidence="2 3">SS14</strain>
    </source>
</reference>
<dbReference type="Proteomes" id="UP000054279">
    <property type="component" value="Unassembled WGS sequence"/>
</dbReference>
<dbReference type="EMBL" id="KN837203">
    <property type="protein sequence ID" value="KIJ34167.1"/>
    <property type="molecule type" value="Genomic_DNA"/>
</dbReference>
<feature type="compositionally biased region" description="Basic and acidic residues" evidence="1">
    <location>
        <begin position="303"/>
        <end position="315"/>
    </location>
</feature>
<sequence length="447" mass="50973">MTYKHVFGEFNEWEVVIWDPYLNSCVPISHVYCNRESRQAYGMVWDGWFEAIKMVTGAELKIKAIHGEGSHTIFMVDGAAAQVQGLGDNLLRRNNPAISKIDTLIAEEIVQHLIRTCNVHCNRKLDSLRAVMSPEDFEYISRFRYIYYPEEMKKFQQWCLDHHEQKVQDWMRNKLAHPWYIPSLCRHFSKIPKDDWDLSPNDTNLNEQSHPASNMATGIGLNLLPAILSIYEHDLQIATDRETAYKSHILKNPRNALVHRFHSNARRSSNHAKRADESHEKREALRQLEAELALAKQQQRESADKVKALQAEKKQQSGGKKWNLRTSGRGIRTPSIASSSSANKENDPFLQPPTAFTSHSMSTTCHIELEPALEPPFHSQLQPSSGWQPYAELSGTHLQQQQHRVNVPSHGYPAFPASTCPPAIHFNAAASRSGGPIPCQYNEGRDW</sequence>
<feature type="compositionally biased region" description="Basic residues" evidence="1">
    <location>
        <begin position="260"/>
        <end position="272"/>
    </location>
</feature>
<name>A0A0C9UXX9_SPHS4</name>
<dbReference type="OrthoDB" id="3267196at2759"/>
<organism evidence="2 3">
    <name type="scientific">Sphaerobolus stellatus (strain SS14)</name>
    <dbReference type="NCBI Taxonomy" id="990650"/>
    <lineage>
        <taxon>Eukaryota</taxon>
        <taxon>Fungi</taxon>
        <taxon>Dikarya</taxon>
        <taxon>Basidiomycota</taxon>
        <taxon>Agaricomycotina</taxon>
        <taxon>Agaricomycetes</taxon>
        <taxon>Phallomycetidae</taxon>
        <taxon>Geastrales</taxon>
        <taxon>Sphaerobolaceae</taxon>
        <taxon>Sphaerobolus</taxon>
    </lineage>
</organism>
<dbReference type="HOGENOM" id="CLU_050101_0_0_1"/>
<proteinExistence type="predicted"/>
<feature type="region of interest" description="Disordered" evidence="1">
    <location>
        <begin position="303"/>
        <end position="357"/>
    </location>
</feature>
<dbReference type="AlphaFoldDB" id="A0A0C9UXX9"/>
<accession>A0A0C9UXX9</accession>
<protein>
    <submittedName>
        <fullName evidence="2">Uncharacterized protein</fullName>
    </submittedName>
</protein>
<evidence type="ECO:0000313" key="2">
    <source>
        <dbReference type="EMBL" id="KIJ34167.1"/>
    </source>
</evidence>
<feature type="compositionally biased region" description="Basic and acidic residues" evidence="1">
    <location>
        <begin position="273"/>
        <end position="283"/>
    </location>
</feature>